<sequence>MPTRRKRRGTGLRLLKCLLVASNAFSSLAIFNQDAADFRSLLIQMALSNSTVSSQAVLFALLAVASQYRDGLQSRAVQFKTAAISALAKSAKNGISSTTEAAQHVAAGMLLCTFDTQTCSETSGQWIWYIRGVKDVIKTNHLDNQTNNSFVTQLLDWVNYHEVIAQFSILHWRHGPVDSVFAKQLGIKGWEWILGTKEPQISNRAHPPPRILQFLSELFNILFQAFDQRDMTENLVGSLRKLEGRASTIAELSDAHGGSSTEANTDAANMIELYQMVATIYLARASESISGELRNVQPFLDRAFALLQRMRTCELHFPLLMLGYEARTDEQRIMILDLVRRAEENPHKRTWIVCGGV</sequence>
<reference evidence="3 4" key="1">
    <citation type="journal article" date="2018" name="IMA Fungus">
        <title>IMA Genome-F 9: Draft genome sequence of Annulohypoxylon stygium, Aspergillus mulundensis, Berkeleyomyces basicola (syn. Thielaviopsis basicola), Ceratocystis smalleyi, two Cercospora beticola strains, Coleophoma cylindrospora, Fusarium fracticaudum, Phialophora cf. hyalina, and Morchella septimelata.</title>
        <authorList>
            <person name="Wingfield B.D."/>
            <person name="Bills G.F."/>
            <person name="Dong Y."/>
            <person name="Huang W."/>
            <person name="Nel W.J."/>
            <person name="Swalarsk-Parry B.S."/>
            <person name="Vaghefi N."/>
            <person name="Wilken P.M."/>
            <person name="An Z."/>
            <person name="de Beer Z.W."/>
            <person name="De Vos L."/>
            <person name="Chen L."/>
            <person name="Duong T.A."/>
            <person name="Gao Y."/>
            <person name="Hammerbacher A."/>
            <person name="Kikkert J.R."/>
            <person name="Li Y."/>
            <person name="Li H."/>
            <person name="Li K."/>
            <person name="Li Q."/>
            <person name="Liu X."/>
            <person name="Ma X."/>
            <person name="Naidoo K."/>
            <person name="Pethybridge S.J."/>
            <person name="Sun J."/>
            <person name="Steenkamp E.T."/>
            <person name="van der Nest M.A."/>
            <person name="van Wyk S."/>
            <person name="Wingfield M.J."/>
            <person name="Xiong C."/>
            <person name="Yue Q."/>
            <person name="Zhang X."/>
        </authorList>
    </citation>
    <scope>NUCLEOTIDE SEQUENCE [LARGE SCALE GENOMIC DNA]</scope>
    <source>
        <strain evidence="3 4">BP5796</strain>
    </source>
</reference>
<dbReference type="Proteomes" id="UP000256328">
    <property type="component" value="Unassembled WGS sequence"/>
</dbReference>
<protein>
    <submittedName>
        <fullName evidence="3">Uncharacterized protein</fullName>
    </submittedName>
</protein>
<dbReference type="GO" id="GO:0003700">
    <property type="term" value="F:DNA-binding transcription factor activity"/>
    <property type="evidence" value="ECO:0007669"/>
    <property type="project" value="TreeGrafter"/>
</dbReference>
<keyword evidence="2" id="KW-0539">Nucleus</keyword>
<gene>
    <name evidence="3" type="ORF">BP5796_12931</name>
</gene>
<dbReference type="PANTHER" id="PTHR37534">
    <property type="entry name" value="TRANSCRIPTIONAL ACTIVATOR PROTEIN UGA3"/>
    <property type="match status" value="1"/>
</dbReference>
<comment type="subcellular location">
    <subcellularLocation>
        <location evidence="1">Nucleus</location>
    </subcellularLocation>
</comment>
<dbReference type="GO" id="GO:0000976">
    <property type="term" value="F:transcription cis-regulatory region binding"/>
    <property type="evidence" value="ECO:0007669"/>
    <property type="project" value="TreeGrafter"/>
</dbReference>
<evidence type="ECO:0000256" key="2">
    <source>
        <dbReference type="ARBA" id="ARBA00023242"/>
    </source>
</evidence>
<evidence type="ECO:0000256" key="1">
    <source>
        <dbReference type="ARBA" id="ARBA00004123"/>
    </source>
</evidence>
<proteinExistence type="predicted"/>
<dbReference type="GO" id="GO:0005634">
    <property type="term" value="C:nucleus"/>
    <property type="evidence" value="ECO:0007669"/>
    <property type="project" value="UniProtKB-SubCell"/>
</dbReference>
<dbReference type="GO" id="GO:0045944">
    <property type="term" value="P:positive regulation of transcription by RNA polymerase II"/>
    <property type="evidence" value="ECO:0007669"/>
    <property type="project" value="TreeGrafter"/>
</dbReference>
<evidence type="ECO:0000313" key="4">
    <source>
        <dbReference type="Proteomes" id="UP000256328"/>
    </source>
</evidence>
<dbReference type="EMBL" id="PDLN01000024">
    <property type="protein sequence ID" value="RDW56864.1"/>
    <property type="molecule type" value="Genomic_DNA"/>
</dbReference>
<accession>A0A3D8Q626</accession>
<dbReference type="PANTHER" id="PTHR37534:SF39">
    <property type="entry name" value="TRANSCRIPTION FACTOR DOMAIN-CONTAINING PROTEIN"/>
    <property type="match status" value="1"/>
</dbReference>
<dbReference type="OrthoDB" id="5130013at2759"/>
<name>A0A3D8Q626_9HELO</name>
<evidence type="ECO:0000313" key="3">
    <source>
        <dbReference type="EMBL" id="RDW56864.1"/>
    </source>
</evidence>
<dbReference type="AlphaFoldDB" id="A0A3D8Q626"/>
<organism evidence="3 4">
    <name type="scientific">Coleophoma crateriformis</name>
    <dbReference type="NCBI Taxonomy" id="565419"/>
    <lineage>
        <taxon>Eukaryota</taxon>
        <taxon>Fungi</taxon>
        <taxon>Dikarya</taxon>
        <taxon>Ascomycota</taxon>
        <taxon>Pezizomycotina</taxon>
        <taxon>Leotiomycetes</taxon>
        <taxon>Helotiales</taxon>
        <taxon>Dermateaceae</taxon>
        <taxon>Coleophoma</taxon>
    </lineage>
</organism>
<comment type="caution">
    <text evidence="3">The sequence shown here is derived from an EMBL/GenBank/DDBJ whole genome shotgun (WGS) entry which is preliminary data.</text>
</comment>
<dbReference type="InterPro" id="IPR021858">
    <property type="entry name" value="Fun_TF"/>
</dbReference>
<dbReference type="Pfam" id="PF11951">
    <property type="entry name" value="Fungal_trans_2"/>
    <property type="match status" value="1"/>
</dbReference>
<keyword evidence="4" id="KW-1185">Reference proteome</keyword>